<protein>
    <submittedName>
        <fullName evidence="2">Uncharacterized protein</fullName>
    </submittedName>
</protein>
<keyword evidence="3" id="KW-1185">Reference proteome</keyword>
<feature type="region of interest" description="Disordered" evidence="1">
    <location>
        <begin position="8"/>
        <end position="47"/>
    </location>
</feature>
<name>A0A6A6S8T8_9PLEO</name>
<dbReference type="OrthoDB" id="5411041at2759"/>
<organism evidence="2 3">
    <name type="scientific">Massarina eburnea CBS 473.64</name>
    <dbReference type="NCBI Taxonomy" id="1395130"/>
    <lineage>
        <taxon>Eukaryota</taxon>
        <taxon>Fungi</taxon>
        <taxon>Dikarya</taxon>
        <taxon>Ascomycota</taxon>
        <taxon>Pezizomycotina</taxon>
        <taxon>Dothideomycetes</taxon>
        <taxon>Pleosporomycetidae</taxon>
        <taxon>Pleosporales</taxon>
        <taxon>Massarineae</taxon>
        <taxon>Massarinaceae</taxon>
        <taxon>Massarina</taxon>
    </lineage>
</organism>
<evidence type="ECO:0000256" key="1">
    <source>
        <dbReference type="SAM" id="MobiDB-lite"/>
    </source>
</evidence>
<dbReference type="EMBL" id="MU006779">
    <property type="protein sequence ID" value="KAF2643990.1"/>
    <property type="molecule type" value="Genomic_DNA"/>
</dbReference>
<sequence length="216" mass="25324">MSFQELHRIPSPFPSPHHPSHCPPFYPQRATMATPTPTPTPQAPLTPDQRLALEQKTRYDRLTRNLAIGGAIACPVIMLLPPRKLDLYTFSLSIGFYLSADHLSESYSGRPLYQHVIPRAIPGTGLPTEKAEETARLLRERREREEMERVRREGLEGLKREEDRMPFWRRVWMGGEKEGWKDKRMEEERRALEEGKSYTDIIFGQIWEVWNWDKKE</sequence>
<proteinExistence type="predicted"/>
<feature type="compositionally biased region" description="Pro residues" evidence="1">
    <location>
        <begin position="11"/>
        <end position="26"/>
    </location>
</feature>
<dbReference type="Proteomes" id="UP000799753">
    <property type="component" value="Unassembled WGS sequence"/>
</dbReference>
<accession>A0A6A6S8T8</accession>
<dbReference type="AlphaFoldDB" id="A0A6A6S8T8"/>
<evidence type="ECO:0000313" key="3">
    <source>
        <dbReference type="Proteomes" id="UP000799753"/>
    </source>
</evidence>
<evidence type="ECO:0000313" key="2">
    <source>
        <dbReference type="EMBL" id="KAF2643990.1"/>
    </source>
</evidence>
<gene>
    <name evidence="2" type="ORF">P280DRAFT_222893</name>
</gene>
<reference evidence="2" key="1">
    <citation type="journal article" date="2020" name="Stud. Mycol.">
        <title>101 Dothideomycetes genomes: a test case for predicting lifestyles and emergence of pathogens.</title>
        <authorList>
            <person name="Haridas S."/>
            <person name="Albert R."/>
            <person name="Binder M."/>
            <person name="Bloem J."/>
            <person name="Labutti K."/>
            <person name="Salamov A."/>
            <person name="Andreopoulos B."/>
            <person name="Baker S."/>
            <person name="Barry K."/>
            <person name="Bills G."/>
            <person name="Bluhm B."/>
            <person name="Cannon C."/>
            <person name="Castanera R."/>
            <person name="Culley D."/>
            <person name="Daum C."/>
            <person name="Ezra D."/>
            <person name="Gonzalez J."/>
            <person name="Henrissat B."/>
            <person name="Kuo A."/>
            <person name="Liang C."/>
            <person name="Lipzen A."/>
            <person name="Lutzoni F."/>
            <person name="Magnuson J."/>
            <person name="Mondo S."/>
            <person name="Nolan M."/>
            <person name="Ohm R."/>
            <person name="Pangilinan J."/>
            <person name="Park H.-J."/>
            <person name="Ramirez L."/>
            <person name="Alfaro M."/>
            <person name="Sun H."/>
            <person name="Tritt A."/>
            <person name="Yoshinaga Y."/>
            <person name="Zwiers L.-H."/>
            <person name="Turgeon B."/>
            <person name="Goodwin S."/>
            <person name="Spatafora J."/>
            <person name="Crous P."/>
            <person name="Grigoriev I."/>
        </authorList>
    </citation>
    <scope>NUCLEOTIDE SEQUENCE</scope>
    <source>
        <strain evidence="2">CBS 473.64</strain>
    </source>
</reference>